<proteinExistence type="inferred from homology"/>
<name>A0A4R1K9I2_9BACT</name>
<dbReference type="PANTHER" id="PTHR30473:SF1">
    <property type="entry name" value="PHOH-LIKE PROTEIN"/>
    <property type="match status" value="1"/>
</dbReference>
<dbReference type="OrthoDB" id="9805148at2"/>
<dbReference type="InterPro" id="IPR003714">
    <property type="entry name" value="PhoH"/>
</dbReference>
<evidence type="ECO:0000313" key="9">
    <source>
        <dbReference type="EMBL" id="TCK60690.1"/>
    </source>
</evidence>
<dbReference type="Gene3D" id="3.30.1370.10">
    <property type="entry name" value="K Homology domain, type 1"/>
    <property type="match status" value="1"/>
</dbReference>
<evidence type="ECO:0000256" key="5">
    <source>
        <dbReference type="ARBA" id="ARBA00022840"/>
    </source>
</evidence>
<comment type="subcellular location">
    <subcellularLocation>
        <location evidence="1">Cytoplasm</location>
    </subcellularLocation>
</comment>
<comment type="caution">
    <text evidence="9">The sequence shown here is derived from an EMBL/GenBank/DDBJ whole genome shotgun (WGS) entry which is preliminary data.</text>
</comment>
<evidence type="ECO:0000256" key="7">
    <source>
        <dbReference type="ARBA" id="ARBA00039970"/>
    </source>
</evidence>
<evidence type="ECO:0000313" key="10">
    <source>
        <dbReference type="Proteomes" id="UP000294614"/>
    </source>
</evidence>
<keyword evidence="3" id="KW-0963">Cytoplasm</keyword>
<dbReference type="PANTHER" id="PTHR30473">
    <property type="entry name" value="PROTEIN PHOH"/>
    <property type="match status" value="1"/>
</dbReference>
<evidence type="ECO:0000256" key="3">
    <source>
        <dbReference type="ARBA" id="ARBA00022490"/>
    </source>
</evidence>
<dbReference type="SUPFAM" id="SSF52540">
    <property type="entry name" value="P-loop containing nucleoside triphosphate hydrolases"/>
    <property type="match status" value="1"/>
</dbReference>
<evidence type="ECO:0000256" key="1">
    <source>
        <dbReference type="ARBA" id="ARBA00004496"/>
    </source>
</evidence>
<evidence type="ECO:0000259" key="8">
    <source>
        <dbReference type="SMART" id="SM00322"/>
    </source>
</evidence>
<accession>A0A4R1K9I2</accession>
<dbReference type="SUPFAM" id="SSF54791">
    <property type="entry name" value="Eukaryotic type KH-domain (KH-domain type I)"/>
    <property type="match status" value="1"/>
</dbReference>
<protein>
    <recommendedName>
        <fullName evidence="7">PhoH-like protein</fullName>
    </recommendedName>
</protein>
<evidence type="ECO:0000256" key="6">
    <source>
        <dbReference type="ARBA" id="ARBA00022884"/>
    </source>
</evidence>
<dbReference type="GO" id="GO:0003723">
    <property type="term" value="F:RNA binding"/>
    <property type="evidence" value="ECO:0007669"/>
    <property type="project" value="UniProtKB-KW"/>
</dbReference>
<dbReference type="InterPro" id="IPR051451">
    <property type="entry name" value="PhoH2-like"/>
</dbReference>
<dbReference type="InterPro" id="IPR027417">
    <property type="entry name" value="P-loop_NTPase"/>
</dbReference>
<comment type="similarity">
    <text evidence="2">Belongs to the PhoH family.</text>
</comment>
<dbReference type="Gene3D" id="3.40.50.300">
    <property type="entry name" value="P-loop containing nucleotide triphosphate hydrolases"/>
    <property type="match status" value="1"/>
</dbReference>
<dbReference type="Pfam" id="PF02562">
    <property type="entry name" value="PhoH"/>
    <property type="match status" value="1"/>
</dbReference>
<organism evidence="9 10">
    <name type="scientific">Seleniivibrio woodruffii</name>
    <dbReference type="NCBI Taxonomy" id="1078050"/>
    <lineage>
        <taxon>Bacteria</taxon>
        <taxon>Pseudomonadati</taxon>
        <taxon>Deferribacterota</taxon>
        <taxon>Deferribacteres</taxon>
        <taxon>Deferribacterales</taxon>
        <taxon>Geovibrionaceae</taxon>
        <taxon>Seleniivibrio</taxon>
    </lineage>
</organism>
<dbReference type="InterPro" id="IPR036612">
    <property type="entry name" value="KH_dom_type_1_sf"/>
</dbReference>
<keyword evidence="10" id="KW-1185">Reference proteome</keyword>
<gene>
    <name evidence="9" type="ORF">C8D98_1569</name>
</gene>
<dbReference type="FunFam" id="3.40.50.300:FF:000013">
    <property type="entry name" value="PhoH family ATPase"/>
    <property type="match status" value="1"/>
</dbReference>
<dbReference type="AlphaFoldDB" id="A0A4R1K9I2"/>
<sequence length="316" mass="35024">MIKKTLEVAKILVPSVVGHKDTHIRMINSEFSVNVSVLGGAITIEGKAEDVRLAAKVLEEMIKIAAEDDLDTSKTADIIRMVSDNTEDAYDIMKDGIPVSGRVKKVAAKSAIQRDYVNAIRNNDMVFGIGPAGTGKTYLAMAMGVHYFLRRKYGKIILTRPAVEAGENLGFLPGDISDKINPYLRPLYDAMYSMMDYGRVNALIEDGIIEVAPLAFMRGRTLNDAFIILDEAQNTTEEQMKMFLTRMGFQSKVVITGDITQIDLPTSRNSGLVQARKILGDVNGIKFVQFTEKDVVRNTLVQKIVQAYDKFHGDTH</sequence>
<dbReference type="EMBL" id="SMGG01000004">
    <property type="protein sequence ID" value="TCK60690.1"/>
    <property type="molecule type" value="Genomic_DNA"/>
</dbReference>
<evidence type="ECO:0000256" key="4">
    <source>
        <dbReference type="ARBA" id="ARBA00022741"/>
    </source>
</evidence>
<reference evidence="9 10" key="1">
    <citation type="submission" date="2019-03" db="EMBL/GenBank/DDBJ databases">
        <title>Genomic Encyclopedia of Type Strains, Phase IV (KMG-IV): sequencing the most valuable type-strain genomes for metagenomic binning, comparative biology and taxonomic classification.</title>
        <authorList>
            <person name="Goeker M."/>
        </authorList>
    </citation>
    <scope>NUCLEOTIDE SEQUENCE [LARGE SCALE GENOMIC DNA]</scope>
    <source>
        <strain evidence="9 10">DSM 24984</strain>
    </source>
</reference>
<feature type="domain" description="K Homology" evidence="8">
    <location>
        <begin position="5"/>
        <end position="63"/>
    </location>
</feature>
<evidence type="ECO:0000256" key="2">
    <source>
        <dbReference type="ARBA" id="ARBA00010393"/>
    </source>
</evidence>
<dbReference type="Proteomes" id="UP000294614">
    <property type="component" value="Unassembled WGS sequence"/>
</dbReference>
<dbReference type="GO" id="GO:0005829">
    <property type="term" value="C:cytosol"/>
    <property type="evidence" value="ECO:0007669"/>
    <property type="project" value="TreeGrafter"/>
</dbReference>
<dbReference type="GO" id="GO:0005524">
    <property type="term" value="F:ATP binding"/>
    <property type="evidence" value="ECO:0007669"/>
    <property type="project" value="UniProtKB-KW"/>
</dbReference>
<keyword evidence="6" id="KW-0694">RNA-binding</keyword>
<dbReference type="RefSeq" id="WP_132873560.1">
    <property type="nucleotide sequence ID" value="NZ_JAJUHT010000001.1"/>
</dbReference>
<dbReference type="SMART" id="SM00322">
    <property type="entry name" value="KH"/>
    <property type="match status" value="1"/>
</dbReference>
<keyword evidence="4" id="KW-0547">Nucleotide-binding</keyword>
<keyword evidence="5" id="KW-0067">ATP-binding</keyword>
<dbReference type="InterPro" id="IPR004087">
    <property type="entry name" value="KH_dom"/>
</dbReference>